<evidence type="ECO:0000256" key="3">
    <source>
        <dbReference type="ARBA" id="ARBA00011977"/>
    </source>
</evidence>
<dbReference type="Proteomes" id="UP001597158">
    <property type="component" value="Unassembled WGS sequence"/>
</dbReference>
<dbReference type="Gene3D" id="3.40.50.150">
    <property type="entry name" value="Vaccinia Virus protein VP39"/>
    <property type="match status" value="1"/>
</dbReference>
<dbReference type="RefSeq" id="WP_277832728.1">
    <property type="nucleotide sequence ID" value="NZ_JARQZE010000005.1"/>
</dbReference>
<keyword evidence="4" id="KW-0489">Methyltransferase</keyword>
<keyword evidence="7" id="KW-0819">tRNA processing</keyword>
<protein>
    <recommendedName>
        <fullName evidence="3">tRNA (guanine(46)-N(7))-methyltransferase</fullName>
        <ecNumber evidence="3">2.1.1.33</ecNumber>
    </recommendedName>
</protein>
<keyword evidence="5" id="KW-0808">Transferase</keyword>
<proteinExistence type="predicted"/>
<dbReference type="InterPro" id="IPR003358">
    <property type="entry name" value="tRNA_(Gua-N-7)_MeTrfase_Trmb"/>
</dbReference>
<comment type="caution">
    <text evidence="8">The sequence shown here is derived from an EMBL/GenBank/DDBJ whole genome shotgun (WGS) entry which is preliminary data.</text>
</comment>
<comment type="function">
    <text evidence="2">Catalyzes the formation of N(7)-methylguanine at position 46 (m7G46) in tRNA.</text>
</comment>
<organism evidence="8 9">
    <name type="scientific">Thauera mechernichensis</name>
    <dbReference type="NCBI Taxonomy" id="82788"/>
    <lineage>
        <taxon>Bacteria</taxon>
        <taxon>Pseudomonadati</taxon>
        <taxon>Pseudomonadota</taxon>
        <taxon>Betaproteobacteria</taxon>
        <taxon>Rhodocyclales</taxon>
        <taxon>Zoogloeaceae</taxon>
        <taxon>Thauera</taxon>
    </lineage>
</organism>
<dbReference type="SUPFAM" id="SSF53335">
    <property type="entry name" value="S-adenosyl-L-methionine-dependent methyltransferases"/>
    <property type="match status" value="1"/>
</dbReference>
<name>A0ABW3WDE2_9RHOO</name>
<evidence type="ECO:0000313" key="9">
    <source>
        <dbReference type="Proteomes" id="UP001597158"/>
    </source>
</evidence>
<evidence type="ECO:0000256" key="1">
    <source>
        <dbReference type="ARBA" id="ARBA00000142"/>
    </source>
</evidence>
<keyword evidence="6" id="KW-0949">S-adenosyl-L-methionine</keyword>
<evidence type="ECO:0000256" key="7">
    <source>
        <dbReference type="ARBA" id="ARBA00022694"/>
    </source>
</evidence>
<accession>A0ABW3WDE2</accession>
<keyword evidence="9" id="KW-1185">Reference proteome</keyword>
<dbReference type="Pfam" id="PF02390">
    <property type="entry name" value="Methyltransf_4"/>
    <property type="match status" value="1"/>
</dbReference>
<comment type="catalytic activity">
    <reaction evidence="1">
        <text>guanosine(46) in tRNA + S-adenosyl-L-methionine = N(7)-methylguanosine(46) in tRNA + S-adenosyl-L-homocysteine</text>
        <dbReference type="Rhea" id="RHEA:42708"/>
        <dbReference type="Rhea" id="RHEA-COMP:10188"/>
        <dbReference type="Rhea" id="RHEA-COMP:10189"/>
        <dbReference type="ChEBI" id="CHEBI:57856"/>
        <dbReference type="ChEBI" id="CHEBI:59789"/>
        <dbReference type="ChEBI" id="CHEBI:74269"/>
        <dbReference type="ChEBI" id="CHEBI:74480"/>
        <dbReference type="EC" id="2.1.1.33"/>
    </reaction>
</comment>
<gene>
    <name evidence="8" type="ORF">ACFQ4M_09505</name>
</gene>
<evidence type="ECO:0000313" key="8">
    <source>
        <dbReference type="EMBL" id="MFD1263821.1"/>
    </source>
</evidence>
<dbReference type="PROSITE" id="PS51625">
    <property type="entry name" value="SAM_MT_TRMB"/>
    <property type="match status" value="1"/>
</dbReference>
<dbReference type="EMBL" id="JBHTMC010000020">
    <property type="protein sequence ID" value="MFD1263821.1"/>
    <property type="molecule type" value="Genomic_DNA"/>
</dbReference>
<evidence type="ECO:0000256" key="4">
    <source>
        <dbReference type="ARBA" id="ARBA00022603"/>
    </source>
</evidence>
<evidence type="ECO:0000256" key="6">
    <source>
        <dbReference type="ARBA" id="ARBA00022691"/>
    </source>
</evidence>
<evidence type="ECO:0000256" key="5">
    <source>
        <dbReference type="ARBA" id="ARBA00022679"/>
    </source>
</evidence>
<reference evidence="9" key="1">
    <citation type="journal article" date="2019" name="Int. J. Syst. Evol. Microbiol.">
        <title>The Global Catalogue of Microorganisms (GCM) 10K type strain sequencing project: providing services to taxonomists for standard genome sequencing and annotation.</title>
        <authorList>
            <consortium name="The Broad Institute Genomics Platform"/>
            <consortium name="The Broad Institute Genome Sequencing Center for Infectious Disease"/>
            <person name="Wu L."/>
            <person name="Ma J."/>
        </authorList>
    </citation>
    <scope>NUCLEOTIDE SEQUENCE [LARGE SCALE GENOMIC DNA]</scope>
    <source>
        <strain evidence="9">CCUG 48884</strain>
    </source>
</reference>
<evidence type="ECO:0000256" key="2">
    <source>
        <dbReference type="ARBA" id="ARBA00003015"/>
    </source>
</evidence>
<dbReference type="EC" id="2.1.1.33" evidence="3"/>
<dbReference type="PANTHER" id="PTHR23417">
    <property type="entry name" value="3-DEOXY-D-MANNO-OCTULOSONIC-ACID TRANSFERASE/TRNA GUANINE-N 7 - -METHYLTRANSFERASE"/>
    <property type="match status" value="1"/>
</dbReference>
<dbReference type="PANTHER" id="PTHR23417:SF14">
    <property type="entry name" value="PENTACOTRIPEPTIDE-REPEAT REGION OF PRORP DOMAIN-CONTAINING PROTEIN"/>
    <property type="match status" value="1"/>
</dbReference>
<dbReference type="CDD" id="cd02440">
    <property type="entry name" value="AdoMet_MTases"/>
    <property type="match status" value="1"/>
</dbReference>
<sequence>MSYANSSIPQSAQQTVHDALAERVRKHLAEPFRKPYAEYNRAAFDISLAGWDGRAPLILDAGCGVGHSTIQIARQFPDHWVIGVDQSQDRLSRRKPYPDALLPRNMVFVRADLVDYWRLLDAAGLRLARHYLLYPNPWPKIGHLGRRWHAHPVFPWIVRAGGVLECRSNWQVYIEEFACALGVVLGSAPSWETFEADQPLTPFERKYRDSGQALYRLVLELPSAAITAGAVTDL</sequence>
<dbReference type="InterPro" id="IPR029063">
    <property type="entry name" value="SAM-dependent_MTases_sf"/>
</dbReference>